<dbReference type="CDD" id="cd00402">
    <property type="entry name" value="Riboflavin_synthase_like"/>
    <property type="match status" value="1"/>
</dbReference>
<dbReference type="eggNOG" id="COG0307">
    <property type="taxonomic scope" value="Bacteria"/>
</dbReference>
<keyword evidence="9" id="KW-0677">Repeat</keyword>
<gene>
    <name evidence="13" type="ORF">C426_0782</name>
</gene>
<sequence>MFTGIIEEMGKVVSISHHAKSSKITINAKKIFHDLALGDSVSTNGVCLTVSSLTNSQFTADIMSESLKRSNLGSLRVGNLVNLERAMPMNGRFGGHVVSGHIDGEGKITKIKKEANATWYTIEAQNNIMDYVVEKGSIAIDGISLTIASLTPSSFKVSMIPHTISNTIFKDKKIGDKVNLESDIFAKYIEKFIFNDNSKNERMTKTKLTQFGF</sequence>
<dbReference type="InterPro" id="IPR026017">
    <property type="entry name" value="Lumazine-bd_dom"/>
</dbReference>
<dbReference type="PIRSF" id="PIRSF000498">
    <property type="entry name" value="Riboflavin_syn_A"/>
    <property type="match status" value="1"/>
</dbReference>
<evidence type="ECO:0000313" key="14">
    <source>
        <dbReference type="Proteomes" id="UP000006787"/>
    </source>
</evidence>
<comment type="subunit">
    <text evidence="4">Homotrimer.</text>
</comment>
<feature type="repeat" description="Lumazine-binding" evidence="11">
    <location>
        <begin position="97"/>
        <end position="193"/>
    </location>
</feature>
<keyword evidence="8 13" id="KW-0808">Transferase</keyword>
<evidence type="ECO:0000256" key="1">
    <source>
        <dbReference type="ARBA" id="ARBA00000968"/>
    </source>
</evidence>
<protein>
    <recommendedName>
        <fullName evidence="6 10">Riboflavin synthase</fullName>
        <ecNumber evidence="5 10">2.5.1.9</ecNumber>
    </recommendedName>
</protein>
<dbReference type="PATRIC" id="fig|1231377.3.peg.786"/>
<evidence type="ECO:0000313" key="13">
    <source>
        <dbReference type="EMBL" id="EKF51920.1"/>
    </source>
</evidence>
<reference evidence="13 14" key="1">
    <citation type="journal article" date="2012" name="J. Bacteriol.">
        <title>Genome Sequence of the Bacteriocin-Producing Strain Lactococcus garvieae DCC43.</title>
        <authorList>
            <person name="Gabrielsen C."/>
            <person name="Brede D.A."/>
            <person name="Hernandez P.E."/>
            <person name="Nes I.F."/>
            <person name="Diep D.B."/>
        </authorList>
    </citation>
    <scope>NUCLEOTIDE SEQUENCE [LARGE SCALE GENOMIC DNA]</scope>
    <source>
        <strain evidence="13 14">DCC43</strain>
    </source>
</reference>
<evidence type="ECO:0000256" key="3">
    <source>
        <dbReference type="ARBA" id="ARBA00004887"/>
    </source>
</evidence>
<name>K2PKM0_9LACT</name>
<comment type="catalytic activity">
    <reaction evidence="1">
        <text>2 6,7-dimethyl-8-(1-D-ribityl)lumazine + H(+) = 5-amino-6-(D-ribitylamino)uracil + riboflavin</text>
        <dbReference type="Rhea" id="RHEA:20772"/>
        <dbReference type="ChEBI" id="CHEBI:15378"/>
        <dbReference type="ChEBI" id="CHEBI:15934"/>
        <dbReference type="ChEBI" id="CHEBI:57986"/>
        <dbReference type="ChEBI" id="CHEBI:58201"/>
        <dbReference type="EC" id="2.5.1.9"/>
    </reaction>
</comment>
<evidence type="ECO:0000256" key="5">
    <source>
        <dbReference type="ARBA" id="ARBA00012827"/>
    </source>
</evidence>
<feature type="domain" description="Lumazine-binding" evidence="12">
    <location>
        <begin position="1"/>
        <end position="96"/>
    </location>
</feature>
<dbReference type="AlphaFoldDB" id="K2PKM0"/>
<dbReference type="Pfam" id="PF00677">
    <property type="entry name" value="Lum_binding"/>
    <property type="match status" value="2"/>
</dbReference>
<organism evidence="13 14">
    <name type="scientific">Lactococcus garvieae DCC43</name>
    <dbReference type="NCBI Taxonomy" id="1231377"/>
    <lineage>
        <taxon>Bacteria</taxon>
        <taxon>Bacillati</taxon>
        <taxon>Bacillota</taxon>
        <taxon>Bacilli</taxon>
        <taxon>Lactobacillales</taxon>
        <taxon>Streptococcaceae</taxon>
        <taxon>Lactococcus</taxon>
    </lineage>
</organism>
<accession>K2PKM0</accession>
<proteinExistence type="predicted"/>
<dbReference type="GO" id="GO:0004746">
    <property type="term" value="F:riboflavin synthase activity"/>
    <property type="evidence" value="ECO:0007669"/>
    <property type="project" value="UniProtKB-UniRule"/>
</dbReference>
<dbReference type="InterPro" id="IPR017938">
    <property type="entry name" value="Riboflavin_synthase-like_b-brl"/>
</dbReference>
<dbReference type="GO" id="GO:0009231">
    <property type="term" value="P:riboflavin biosynthetic process"/>
    <property type="evidence" value="ECO:0007669"/>
    <property type="project" value="UniProtKB-KW"/>
</dbReference>
<dbReference type="Proteomes" id="UP000006787">
    <property type="component" value="Unassembled WGS sequence"/>
</dbReference>
<comment type="function">
    <text evidence="2">Catalyzes the dismutation of two molecules of 6,7-dimethyl-8-ribityllumazine, resulting in the formation of riboflavin and 5-amino-6-(D-ribitylamino)uracil.</text>
</comment>
<evidence type="ECO:0000259" key="12">
    <source>
        <dbReference type="PROSITE" id="PS51177"/>
    </source>
</evidence>
<dbReference type="EMBL" id="AMQS01000008">
    <property type="protein sequence ID" value="EKF51920.1"/>
    <property type="molecule type" value="Genomic_DNA"/>
</dbReference>
<dbReference type="SUPFAM" id="SSF63380">
    <property type="entry name" value="Riboflavin synthase domain-like"/>
    <property type="match status" value="2"/>
</dbReference>
<evidence type="ECO:0000256" key="11">
    <source>
        <dbReference type="PROSITE-ProRule" id="PRU00524"/>
    </source>
</evidence>
<evidence type="ECO:0000256" key="2">
    <source>
        <dbReference type="ARBA" id="ARBA00002803"/>
    </source>
</evidence>
<evidence type="ECO:0000256" key="6">
    <source>
        <dbReference type="ARBA" id="ARBA00013950"/>
    </source>
</evidence>
<feature type="repeat" description="Lumazine-binding" evidence="11">
    <location>
        <begin position="1"/>
        <end position="96"/>
    </location>
</feature>
<dbReference type="InterPro" id="IPR001783">
    <property type="entry name" value="Lumazine-bd"/>
</dbReference>
<dbReference type="PANTHER" id="PTHR21098">
    <property type="entry name" value="RIBOFLAVIN SYNTHASE ALPHA CHAIN"/>
    <property type="match status" value="1"/>
</dbReference>
<dbReference type="PANTHER" id="PTHR21098:SF12">
    <property type="entry name" value="RIBOFLAVIN SYNTHASE"/>
    <property type="match status" value="1"/>
</dbReference>
<feature type="domain" description="Lumazine-binding" evidence="12">
    <location>
        <begin position="97"/>
        <end position="193"/>
    </location>
</feature>
<evidence type="ECO:0000256" key="4">
    <source>
        <dbReference type="ARBA" id="ARBA00011233"/>
    </source>
</evidence>
<dbReference type="InterPro" id="IPR023366">
    <property type="entry name" value="ATP_synth_asu-like_sf"/>
</dbReference>
<evidence type="ECO:0000256" key="7">
    <source>
        <dbReference type="ARBA" id="ARBA00022619"/>
    </source>
</evidence>
<dbReference type="PROSITE" id="PS51177">
    <property type="entry name" value="LUMAZINE_BIND"/>
    <property type="match status" value="2"/>
</dbReference>
<evidence type="ECO:0000256" key="10">
    <source>
        <dbReference type="NCBIfam" id="TIGR00187"/>
    </source>
</evidence>
<comment type="pathway">
    <text evidence="3">Cofactor biosynthesis; riboflavin biosynthesis; riboflavin from 2-hydroxy-3-oxobutyl phosphate and 5-amino-6-(D-ribitylamino)uracil: step 2/2.</text>
</comment>
<dbReference type="FunFam" id="2.40.30.20:FF:000003">
    <property type="entry name" value="Riboflavin synthase, alpha subunit"/>
    <property type="match status" value="1"/>
</dbReference>
<evidence type="ECO:0000256" key="8">
    <source>
        <dbReference type="ARBA" id="ARBA00022679"/>
    </source>
</evidence>
<evidence type="ECO:0000256" key="9">
    <source>
        <dbReference type="ARBA" id="ARBA00022737"/>
    </source>
</evidence>
<dbReference type="NCBIfam" id="NF006767">
    <property type="entry name" value="PRK09289.1"/>
    <property type="match status" value="1"/>
</dbReference>
<dbReference type="NCBIfam" id="TIGR00187">
    <property type="entry name" value="ribE"/>
    <property type="match status" value="1"/>
</dbReference>
<dbReference type="FunFam" id="2.40.30.20:FF:000004">
    <property type="entry name" value="Riboflavin synthase, alpha subunit"/>
    <property type="match status" value="1"/>
</dbReference>
<comment type="caution">
    <text evidence="13">The sequence shown here is derived from an EMBL/GenBank/DDBJ whole genome shotgun (WGS) entry which is preliminary data.</text>
</comment>
<dbReference type="RefSeq" id="WP_003135142.1">
    <property type="nucleotide sequence ID" value="NZ_AMQS01000008.1"/>
</dbReference>
<dbReference type="Gene3D" id="2.40.30.20">
    <property type="match status" value="2"/>
</dbReference>
<keyword evidence="7" id="KW-0686">Riboflavin biosynthesis</keyword>
<dbReference type="EC" id="2.5.1.9" evidence="5 10"/>
<dbReference type="NCBIfam" id="NF009566">
    <property type="entry name" value="PRK13020.1"/>
    <property type="match status" value="1"/>
</dbReference>